<dbReference type="InParanoid" id="A0A024GVH8"/>
<keyword evidence="15" id="KW-1185">Reference proteome</keyword>
<keyword evidence="7" id="KW-0822">Tryptophan biosynthesis</keyword>
<evidence type="ECO:0000256" key="5">
    <source>
        <dbReference type="ARBA" id="ARBA00022605"/>
    </source>
</evidence>
<evidence type="ECO:0000256" key="9">
    <source>
        <dbReference type="ARBA" id="ARBA00023235"/>
    </source>
</evidence>
<evidence type="ECO:0000256" key="6">
    <source>
        <dbReference type="ARBA" id="ARBA00022793"/>
    </source>
</evidence>
<reference evidence="14 15" key="1">
    <citation type="submission" date="2012-05" db="EMBL/GenBank/DDBJ databases">
        <title>Recombination and specialization in a pathogen metapopulation.</title>
        <authorList>
            <person name="Gardiner A."/>
            <person name="Kemen E."/>
            <person name="Schultz-Larsen T."/>
            <person name="MacLean D."/>
            <person name="Van Oosterhout C."/>
            <person name="Jones J.D.G."/>
        </authorList>
    </citation>
    <scope>NUCLEOTIDE SEQUENCE [LARGE SCALE GENOMIC DNA]</scope>
    <source>
        <strain evidence="14 15">Ac Nc2</strain>
    </source>
</reference>
<evidence type="ECO:0000256" key="3">
    <source>
        <dbReference type="ARBA" id="ARBA00004664"/>
    </source>
</evidence>
<keyword evidence="6" id="KW-0210">Decarboxylase</keyword>
<dbReference type="InterPro" id="IPR011060">
    <property type="entry name" value="RibuloseP-bd_barrel"/>
</dbReference>
<sequence>MQAQESNTPHNITMLDQIIAQRRVDIEIAKKTISEKALDAQIVEFDAQYGKPINVLERLQTPIQKESWSKMALASEFKRASPSKGNIALHADVTDYVKAYASAGASMISVLTEPKWFKGSLDDMKMARTCLEDVDTACRPAVLRKDFIIDPYQVKEARAYGADCVLLIVAILTPEELCSLVKVEIVTLSHDMYPLIEINSIQELEIALQAETKLLGINNRNLHTFKLDLNRTMEITETIASRKLTDLTIFVLSGIHSHQDVVMFKNCGAHGILVGESLMKSQDIQKGIENLMSGQSCPGGRKSNQSNRPLAKVCGVTSVEDALVALQAGADLIGIILVKSAKRSVSLEQAKSIVHTVMNYGERQGPILPNLLQQHKVGACSGSIEWFERNAVALRQACSRATLVVGVFANQTTEEINVIVAETGIDLVQLHGDEGFEICREINTPTIRTLHLPAIVHCDSVDSENIMQHIQPGLANYLLLDSVVKGQQGGTGMTFDWNIAARFALQRIPCLMAGGLTPENVVKALALVHPLGVDVSSGVEKEPRKKDEEKIRSFVCLVHDFLTYTATSIQEE</sequence>
<keyword evidence="10" id="KW-0456">Lyase</keyword>
<dbReference type="PANTHER" id="PTHR22854:SF2">
    <property type="entry name" value="INDOLE-3-GLYCEROL-PHOSPHATE SYNTHASE"/>
    <property type="match status" value="1"/>
</dbReference>
<dbReference type="HAMAP" id="MF_00135">
    <property type="entry name" value="PRAI"/>
    <property type="match status" value="1"/>
</dbReference>
<dbReference type="InterPro" id="IPR013785">
    <property type="entry name" value="Aldolase_TIM"/>
</dbReference>
<evidence type="ECO:0000256" key="7">
    <source>
        <dbReference type="ARBA" id="ARBA00022822"/>
    </source>
</evidence>
<keyword evidence="11" id="KW-0511">Multifunctional enzyme</keyword>
<name>A0A024GVH8_9STRA</name>
<dbReference type="Pfam" id="PF00697">
    <property type="entry name" value="PRAI"/>
    <property type="match status" value="1"/>
</dbReference>
<feature type="domain" description="Indole-3-glycerol phosphate synthase" evidence="12">
    <location>
        <begin position="15"/>
        <end position="291"/>
    </location>
</feature>
<dbReference type="UniPathway" id="UPA00035">
    <property type="reaction ID" value="UER00042"/>
</dbReference>
<evidence type="ECO:0000313" key="15">
    <source>
        <dbReference type="Proteomes" id="UP000053237"/>
    </source>
</evidence>
<accession>A0A024GVH8</accession>
<dbReference type="Pfam" id="PF00218">
    <property type="entry name" value="IGPS"/>
    <property type="match status" value="1"/>
</dbReference>
<protein>
    <submittedName>
        <fullName evidence="14">Uncharacterized protein</fullName>
    </submittedName>
</protein>
<evidence type="ECO:0000256" key="4">
    <source>
        <dbReference type="ARBA" id="ARBA00004696"/>
    </source>
</evidence>
<dbReference type="CDD" id="cd00405">
    <property type="entry name" value="PRAI"/>
    <property type="match status" value="1"/>
</dbReference>
<dbReference type="PANTHER" id="PTHR22854">
    <property type="entry name" value="TRYPTOPHAN BIOSYNTHESIS PROTEIN"/>
    <property type="match status" value="1"/>
</dbReference>
<evidence type="ECO:0000256" key="1">
    <source>
        <dbReference type="ARBA" id="ARBA00001164"/>
    </source>
</evidence>
<evidence type="ECO:0000259" key="12">
    <source>
        <dbReference type="Pfam" id="PF00218"/>
    </source>
</evidence>
<dbReference type="EMBL" id="CAIX01001139">
    <property type="protein sequence ID" value="CCI50789.1"/>
    <property type="molecule type" value="Genomic_DNA"/>
</dbReference>
<dbReference type="InterPro" id="IPR045186">
    <property type="entry name" value="Indole-3-glycerol_P_synth"/>
</dbReference>
<dbReference type="OrthoDB" id="524799at2759"/>
<comment type="catalytic activity">
    <reaction evidence="2">
        <text>1-(2-carboxyphenylamino)-1-deoxy-D-ribulose 5-phosphate + H(+) = (1S,2R)-1-C-(indol-3-yl)glycerol 3-phosphate + CO2 + H2O</text>
        <dbReference type="Rhea" id="RHEA:23476"/>
        <dbReference type="ChEBI" id="CHEBI:15377"/>
        <dbReference type="ChEBI" id="CHEBI:15378"/>
        <dbReference type="ChEBI" id="CHEBI:16526"/>
        <dbReference type="ChEBI" id="CHEBI:58613"/>
        <dbReference type="ChEBI" id="CHEBI:58866"/>
        <dbReference type="EC" id="4.1.1.48"/>
    </reaction>
</comment>
<evidence type="ECO:0000256" key="10">
    <source>
        <dbReference type="ARBA" id="ARBA00023239"/>
    </source>
</evidence>
<evidence type="ECO:0000256" key="2">
    <source>
        <dbReference type="ARBA" id="ARBA00001633"/>
    </source>
</evidence>
<evidence type="ECO:0000256" key="8">
    <source>
        <dbReference type="ARBA" id="ARBA00023141"/>
    </source>
</evidence>
<comment type="catalytic activity">
    <reaction evidence="1">
        <text>N-(5-phospho-beta-D-ribosyl)anthranilate = 1-(2-carboxyphenylamino)-1-deoxy-D-ribulose 5-phosphate</text>
        <dbReference type="Rhea" id="RHEA:21540"/>
        <dbReference type="ChEBI" id="CHEBI:18277"/>
        <dbReference type="ChEBI" id="CHEBI:58613"/>
        <dbReference type="EC" id="5.3.1.24"/>
    </reaction>
</comment>
<dbReference type="STRING" id="65357.A0A024GVH8"/>
<dbReference type="InterPro" id="IPR001240">
    <property type="entry name" value="PRAI_dom"/>
</dbReference>
<comment type="pathway">
    <text evidence="3">Amino-acid biosynthesis; L-tryptophan biosynthesis; L-tryptophan from chorismate: step 3/5.</text>
</comment>
<evidence type="ECO:0000256" key="11">
    <source>
        <dbReference type="ARBA" id="ARBA00023268"/>
    </source>
</evidence>
<dbReference type="GO" id="GO:0004640">
    <property type="term" value="F:phosphoribosylanthranilate isomerase activity"/>
    <property type="evidence" value="ECO:0007669"/>
    <property type="project" value="UniProtKB-EC"/>
</dbReference>
<dbReference type="GO" id="GO:0000162">
    <property type="term" value="P:L-tryptophan biosynthetic process"/>
    <property type="evidence" value="ECO:0007669"/>
    <property type="project" value="UniProtKB-UniPathway"/>
</dbReference>
<dbReference type="Gene3D" id="3.20.20.70">
    <property type="entry name" value="Aldolase class I"/>
    <property type="match status" value="2"/>
</dbReference>
<feature type="domain" description="N-(5'phosphoribosyl) anthranilate isomerase (PRAI)" evidence="13">
    <location>
        <begin position="384"/>
        <end position="555"/>
    </location>
</feature>
<dbReference type="CDD" id="cd00331">
    <property type="entry name" value="IGPS"/>
    <property type="match status" value="1"/>
</dbReference>
<gene>
    <name evidence="14" type="ORF">BN9_130510</name>
</gene>
<keyword evidence="8" id="KW-0057">Aromatic amino acid biosynthesis</keyword>
<evidence type="ECO:0000259" key="13">
    <source>
        <dbReference type="Pfam" id="PF00697"/>
    </source>
</evidence>
<dbReference type="GO" id="GO:0004425">
    <property type="term" value="F:indole-3-glycerol-phosphate synthase activity"/>
    <property type="evidence" value="ECO:0007669"/>
    <property type="project" value="UniProtKB-EC"/>
</dbReference>
<keyword evidence="5" id="KW-0028">Amino-acid biosynthesis</keyword>
<comment type="caution">
    <text evidence="14">The sequence shown here is derived from an EMBL/GenBank/DDBJ whole genome shotgun (WGS) entry which is preliminary data.</text>
</comment>
<dbReference type="AlphaFoldDB" id="A0A024GVH8"/>
<proteinExistence type="inferred from homology"/>
<comment type="pathway">
    <text evidence="4">Amino-acid biosynthesis; L-tryptophan biosynthesis; L-tryptophan from chorismate: step 4/5.</text>
</comment>
<organism evidence="14 15">
    <name type="scientific">Albugo candida</name>
    <dbReference type="NCBI Taxonomy" id="65357"/>
    <lineage>
        <taxon>Eukaryota</taxon>
        <taxon>Sar</taxon>
        <taxon>Stramenopiles</taxon>
        <taxon>Oomycota</taxon>
        <taxon>Peronosporomycetes</taxon>
        <taxon>Albuginales</taxon>
        <taxon>Albuginaceae</taxon>
        <taxon>Albugo</taxon>
    </lineage>
</organism>
<dbReference type="Proteomes" id="UP000053237">
    <property type="component" value="Unassembled WGS sequence"/>
</dbReference>
<evidence type="ECO:0000313" key="14">
    <source>
        <dbReference type="EMBL" id="CCI50789.1"/>
    </source>
</evidence>
<keyword evidence="9" id="KW-0413">Isomerase</keyword>
<dbReference type="SUPFAM" id="SSF51366">
    <property type="entry name" value="Ribulose-phoshate binding barrel"/>
    <property type="match status" value="2"/>
</dbReference>
<dbReference type="InterPro" id="IPR013798">
    <property type="entry name" value="Indole-3-glycerol_P_synth_dom"/>
</dbReference>